<dbReference type="GO" id="GO:0004810">
    <property type="term" value="F:CCA tRNA nucleotidyltransferase activity"/>
    <property type="evidence" value="ECO:0007669"/>
    <property type="project" value="InterPro"/>
</dbReference>
<dbReference type="Gene3D" id="3.40.50.620">
    <property type="entry name" value="HUPs"/>
    <property type="match status" value="1"/>
</dbReference>
<evidence type="ECO:0000256" key="2">
    <source>
        <dbReference type="ARBA" id="ARBA00022840"/>
    </source>
</evidence>
<protein>
    <submittedName>
        <fullName evidence="5">tRNA 4-thiouridine(8) synthase ThiI</fullName>
    </submittedName>
</protein>
<dbReference type="InterPro" id="IPR014729">
    <property type="entry name" value="Rossmann-like_a/b/a_fold"/>
</dbReference>
<dbReference type="SUPFAM" id="SSF52402">
    <property type="entry name" value="Adenine nucleotide alpha hydrolases-like"/>
    <property type="match status" value="1"/>
</dbReference>
<name>A0A1F5AAH4_9BACT</name>
<dbReference type="PANTHER" id="PTHR11933">
    <property type="entry name" value="TRNA 5-METHYLAMINOMETHYL-2-THIOURIDYLATE -METHYLTRANSFERASE"/>
    <property type="match status" value="1"/>
</dbReference>
<dbReference type="EMBL" id="MEYH01000053">
    <property type="protein sequence ID" value="OGD15553.1"/>
    <property type="molecule type" value="Genomic_DNA"/>
</dbReference>
<dbReference type="InterPro" id="IPR020536">
    <property type="entry name" value="ThiI_AANH"/>
</dbReference>
<dbReference type="Pfam" id="PF02568">
    <property type="entry name" value="ThiI"/>
    <property type="match status" value="1"/>
</dbReference>
<evidence type="ECO:0000256" key="1">
    <source>
        <dbReference type="ARBA" id="ARBA00022741"/>
    </source>
</evidence>
<reference evidence="5 6" key="1">
    <citation type="journal article" date="2016" name="Nat. Commun.">
        <title>Thousands of microbial genomes shed light on interconnected biogeochemical processes in an aquifer system.</title>
        <authorList>
            <person name="Anantharaman K."/>
            <person name="Brown C.T."/>
            <person name="Hug L.A."/>
            <person name="Sharon I."/>
            <person name="Castelle C.J."/>
            <person name="Probst A.J."/>
            <person name="Thomas B.C."/>
            <person name="Singh A."/>
            <person name="Wilkins M.J."/>
            <person name="Karaoz U."/>
            <person name="Brodie E.L."/>
            <person name="Williams K.H."/>
            <person name="Hubbard S.S."/>
            <person name="Banfield J.F."/>
        </authorList>
    </citation>
    <scope>NUCLEOTIDE SEQUENCE [LARGE SCALE GENOMIC DNA]</scope>
</reference>
<organism evidence="5 6">
    <name type="scientific">Candidatus Sediminicultor quintus</name>
    <dbReference type="NCBI Taxonomy" id="1797291"/>
    <lineage>
        <taxon>Bacteria</taxon>
        <taxon>Pseudomonadati</taxon>
        <taxon>Atribacterota</taxon>
        <taxon>Candidatus Phoenicimicrobiia</taxon>
        <taxon>Candidatus Pheonicimicrobiales</taxon>
        <taxon>Candidatus Phoenicimicrobiaceae</taxon>
        <taxon>Candidatus Sediminicultor</taxon>
    </lineage>
</organism>
<evidence type="ECO:0000259" key="4">
    <source>
        <dbReference type="Pfam" id="PF18297"/>
    </source>
</evidence>
<evidence type="ECO:0000313" key="5">
    <source>
        <dbReference type="EMBL" id="OGD15553.1"/>
    </source>
</evidence>
<accession>A0A1F5AAH4</accession>
<keyword evidence="1" id="KW-0547">Nucleotide-binding</keyword>
<dbReference type="STRING" id="1797291.A2V47_01680"/>
<dbReference type="AlphaFoldDB" id="A0A1F5AAH4"/>
<comment type="caution">
    <text evidence="5">The sequence shown here is derived from an EMBL/GenBank/DDBJ whole genome shotgun (WGS) entry which is preliminary data.</text>
</comment>
<keyword evidence="2" id="KW-0067">ATP-binding</keyword>
<dbReference type="Pfam" id="PF18297">
    <property type="entry name" value="NFACT-R_2"/>
    <property type="match status" value="1"/>
</dbReference>
<evidence type="ECO:0000313" key="6">
    <source>
        <dbReference type="Proteomes" id="UP000177701"/>
    </source>
</evidence>
<proteinExistence type="predicted"/>
<feature type="domain" description="Thil AANH" evidence="3">
    <location>
        <begin position="6"/>
        <end position="143"/>
    </location>
</feature>
<gene>
    <name evidence="5" type="ORF">A2V47_01680</name>
</gene>
<sequence>MKDKIKAVALFSGGLDSILAVKLIQEQGVEVKGVNFKTPFFGLDEAFVIAKDLDIDLEIIDITEELLKILKNPKYGFGKNMNPCIDCHTLMFKKAGEYMNKIGASFILSGEVLGERPMSQNRDSLSIIERESGFEGKILRPLSALLLTETIPEKGGLVDRNKLLDISGRSRKRQMKMADEMGIKDYPSPAGGCKLTEPSFSKRLRDLFTQGVFSSEEIELLKLGRHFRLSKDIKLVVGRNKEENEQLQNFFQDGDFLFKAKNLKGPVSLLKKGSKVNNELIDKSCRITARYCDRNEEENEEVNINYYRKSKELVRTIKVKPLIEDKLEILRIQG</sequence>
<dbReference type="PANTHER" id="PTHR11933:SF6">
    <property type="entry name" value="THIL AANH DOMAIN-CONTAINING PROTEIN"/>
    <property type="match status" value="1"/>
</dbReference>
<dbReference type="InterPro" id="IPR059101">
    <property type="entry name" value="NFACT-R_2"/>
</dbReference>
<evidence type="ECO:0000259" key="3">
    <source>
        <dbReference type="Pfam" id="PF02568"/>
    </source>
</evidence>
<feature type="domain" description="NFACT protein RNA binding" evidence="4">
    <location>
        <begin position="224"/>
        <end position="327"/>
    </location>
</feature>
<dbReference type="Proteomes" id="UP000177701">
    <property type="component" value="Unassembled WGS sequence"/>
</dbReference>
<dbReference type="GO" id="GO:0005524">
    <property type="term" value="F:ATP binding"/>
    <property type="evidence" value="ECO:0007669"/>
    <property type="project" value="UniProtKB-KW"/>
</dbReference>